<dbReference type="PANTHER" id="PTHR46579:SF1">
    <property type="entry name" value="F5_8 TYPE C DOMAIN-CONTAINING PROTEIN"/>
    <property type="match status" value="1"/>
</dbReference>
<feature type="compositionally biased region" description="Basic and acidic residues" evidence="1">
    <location>
        <begin position="113"/>
        <end position="124"/>
    </location>
</feature>
<dbReference type="PANTHER" id="PTHR46579">
    <property type="entry name" value="F5/8 TYPE C DOMAIN-CONTAINING PROTEIN-RELATED"/>
    <property type="match status" value="1"/>
</dbReference>
<comment type="caution">
    <text evidence="2">The sequence shown here is derived from an EMBL/GenBank/DDBJ whole genome shotgun (WGS) entry which is preliminary data.</text>
</comment>
<organism evidence="2 3">
    <name type="scientific">Megalurothrips usitatus</name>
    <name type="common">bean blossom thrips</name>
    <dbReference type="NCBI Taxonomy" id="439358"/>
    <lineage>
        <taxon>Eukaryota</taxon>
        <taxon>Metazoa</taxon>
        <taxon>Ecdysozoa</taxon>
        <taxon>Arthropoda</taxon>
        <taxon>Hexapoda</taxon>
        <taxon>Insecta</taxon>
        <taxon>Pterygota</taxon>
        <taxon>Neoptera</taxon>
        <taxon>Paraneoptera</taxon>
        <taxon>Thysanoptera</taxon>
        <taxon>Terebrantia</taxon>
        <taxon>Thripoidea</taxon>
        <taxon>Thripidae</taxon>
        <taxon>Megalurothrips</taxon>
    </lineage>
</organism>
<evidence type="ECO:0000256" key="1">
    <source>
        <dbReference type="SAM" id="MobiDB-lite"/>
    </source>
</evidence>
<feature type="compositionally biased region" description="Acidic residues" evidence="1">
    <location>
        <begin position="208"/>
        <end position="225"/>
    </location>
</feature>
<evidence type="ECO:0008006" key="4">
    <source>
        <dbReference type="Google" id="ProtNLM"/>
    </source>
</evidence>
<accession>A0AAV7XK38</accession>
<sequence length="819" mass="93033">MADQDDRRQRKRRRGPYKAYGEVDFVGPVPRSTAWNIDRDNPLQEQVLIHPPAHEQDNVEAAGADESISDFEDLPQSDSVSSSPSGHQLSVNVLECIGQDSDSQSPPYLNQDRTQDSSTSRDEVLGNDYDSDSDNPTTTQISGSENASTDSEEDGNQRRRRHRLELVMEQGDAVTDNTQPQDRTNPFHDLEELGRPYIGENYHNGIESEGDSQEDEAEDHNEDPAIEETRLEEPLAEHVNQQEQCAPPPPPTTTLLKNRLDNEYGTVVQDLPAASRGEILLNSLEFCTHHTLSVQAQEDLHRLINSVFHKEIIPDTKYKLDKLYTGPDVITHHFFCSNCFHSFGQINHKVVKLIMCENCKAENKVGDLTTATYFITINIANQLQLLLNDPNIACHLKNPKELIANRTGDVMSDMHDGQMYRDFANSLVTNVGELILSFTMCTDGTPLFRSSNLSIWPIFIMINELPPKIRMSHIILIGLWFSKHPQMELFLDGFVDSVSLLSDPGITLRVNGVDKLCKCYVIACCVDSGARGSVQGIHAHNGAYPCNWCLHPGEVESNRSMARKFRVLEEAPTRRTHREVVEDGIKVLEMRARDAHVNGVLGCSPLLRLPEFDIVNGMVVDVLHWGSFGVGRQLFKLWLGLRKTDDWDPNKPPDFYIGAPDKQDAMNARIRKFCPPKEVRRMPRDLTCFSIWNAREWENVILYYSVPILIDILPNKYLRHWILFVQALYLLMRANVCKNDVDVAEIMMENFVRGTEELYGLREMTFNMHISEHAAESVRRWGALWCVSTYCFESMNGKLKEKIHAERGIPHQGSLHDSF</sequence>
<dbReference type="EMBL" id="JAPTSV010000007">
    <property type="protein sequence ID" value="KAJ1526468.1"/>
    <property type="molecule type" value="Genomic_DNA"/>
</dbReference>
<feature type="compositionally biased region" description="Polar residues" evidence="1">
    <location>
        <begin position="100"/>
        <end position="112"/>
    </location>
</feature>
<feature type="region of interest" description="Disordered" evidence="1">
    <location>
        <begin position="1"/>
        <end position="21"/>
    </location>
</feature>
<name>A0AAV7XK38_9NEOP</name>
<feature type="compositionally biased region" description="Polar residues" evidence="1">
    <location>
        <begin position="134"/>
        <end position="149"/>
    </location>
</feature>
<feature type="compositionally biased region" description="Basic and acidic residues" evidence="1">
    <location>
        <begin position="185"/>
        <end position="194"/>
    </location>
</feature>
<feature type="compositionally biased region" description="Polar residues" evidence="1">
    <location>
        <begin position="175"/>
        <end position="184"/>
    </location>
</feature>
<evidence type="ECO:0000313" key="3">
    <source>
        <dbReference type="Proteomes" id="UP001075354"/>
    </source>
</evidence>
<feature type="region of interest" description="Disordered" evidence="1">
    <location>
        <begin position="42"/>
        <end position="225"/>
    </location>
</feature>
<reference evidence="2" key="1">
    <citation type="submission" date="2022-12" db="EMBL/GenBank/DDBJ databases">
        <title>Chromosome-level genome assembly of the bean flower thrips Megalurothrips usitatus.</title>
        <authorList>
            <person name="Ma L."/>
            <person name="Liu Q."/>
            <person name="Li H."/>
            <person name="Cai W."/>
        </authorList>
    </citation>
    <scope>NUCLEOTIDE SEQUENCE</scope>
    <source>
        <strain evidence="2">Cailab_2022a</strain>
    </source>
</reference>
<dbReference type="AlphaFoldDB" id="A0AAV7XK38"/>
<keyword evidence="3" id="KW-1185">Reference proteome</keyword>
<proteinExistence type="predicted"/>
<dbReference type="Proteomes" id="UP001075354">
    <property type="component" value="Chromosome 7"/>
</dbReference>
<evidence type="ECO:0000313" key="2">
    <source>
        <dbReference type="EMBL" id="KAJ1526468.1"/>
    </source>
</evidence>
<gene>
    <name evidence="2" type="ORF">ONE63_009601</name>
</gene>
<protein>
    <recommendedName>
        <fullName evidence="4">Transposase domain-containing protein</fullName>
    </recommendedName>
</protein>